<organism evidence="1 2">
    <name type="scientific">Thermocrispum agreste</name>
    <dbReference type="NCBI Taxonomy" id="37925"/>
    <lineage>
        <taxon>Bacteria</taxon>
        <taxon>Bacillati</taxon>
        <taxon>Actinomycetota</taxon>
        <taxon>Actinomycetes</taxon>
        <taxon>Pseudonocardiales</taxon>
        <taxon>Pseudonocardiaceae</taxon>
        <taxon>Thermocrispum</taxon>
    </lineage>
</organism>
<evidence type="ECO:0000313" key="2">
    <source>
        <dbReference type="Proteomes" id="UP000249324"/>
    </source>
</evidence>
<reference evidence="1 2" key="1">
    <citation type="journal article" date="2021" name="BMC Genomics">
        <title>Genome-resolved metagenome and metatranscriptome analyses of thermophilic composting reveal key bacterial players and their metabolic interactions.</title>
        <authorList>
            <person name="Braga L.P.P."/>
            <person name="Pereira R.V."/>
            <person name="Martins L.F."/>
            <person name="Moura L.M.S."/>
            <person name="Sanchez F.B."/>
            <person name="Patane J.S.L."/>
            <person name="da Silva A.M."/>
            <person name="Setubal J.C."/>
        </authorList>
    </citation>
    <scope>NUCLEOTIDE SEQUENCE [LARGE SCALE GENOMIC DNA]</scope>
    <source>
        <strain evidence="1">ZC4RG45</strain>
    </source>
</reference>
<sequence length="147" mass="16437">MTLPVEVNAALQGWPEADTQEQAFVFLTVDEHDFPHVALLSRAEIHPADDEVLVAVSGTTTRANLRRAGQATLVVFVADTAHYLKLRAVGSREGEGFTVVAFRVAHHKADSVGIPLRPVSFRTSSDLARFEHWERHREALLEFARRR</sequence>
<protein>
    <recommendedName>
        <fullName evidence="3">Pyridoxamine 5'-phosphate oxidase putative domain-containing protein</fullName>
    </recommendedName>
</protein>
<accession>A0ABD6FDQ9</accession>
<dbReference type="Gene3D" id="2.30.110.10">
    <property type="entry name" value="Electron Transport, Fmn-binding Protein, Chain A"/>
    <property type="match status" value="1"/>
</dbReference>
<proteinExistence type="predicted"/>
<comment type="caution">
    <text evidence="1">The sequence shown here is derived from an EMBL/GenBank/DDBJ whole genome shotgun (WGS) entry which is preliminary data.</text>
</comment>
<evidence type="ECO:0008006" key="3">
    <source>
        <dbReference type="Google" id="ProtNLM"/>
    </source>
</evidence>
<evidence type="ECO:0000313" key="1">
    <source>
        <dbReference type="EMBL" id="MFO7191239.1"/>
    </source>
</evidence>
<dbReference type="InterPro" id="IPR012349">
    <property type="entry name" value="Split_barrel_FMN-bd"/>
</dbReference>
<dbReference type="EMBL" id="QGUI02000020">
    <property type="protein sequence ID" value="MFO7191239.1"/>
    <property type="molecule type" value="Genomic_DNA"/>
</dbReference>
<name>A0ABD6FDQ9_9PSEU</name>
<gene>
    <name evidence="1" type="ORF">DIU77_003225</name>
</gene>
<dbReference type="AlphaFoldDB" id="A0ABD6FDQ9"/>
<dbReference type="Proteomes" id="UP000249324">
    <property type="component" value="Unassembled WGS sequence"/>
</dbReference>